<dbReference type="RefSeq" id="WP_004092191.1">
    <property type="nucleotide sequence ID" value="NZ_AFGF01000016.1"/>
</dbReference>
<proteinExistence type="predicted"/>
<protein>
    <recommendedName>
        <fullName evidence="1">Tip attachment protein J domain-containing protein</fullName>
    </recommendedName>
</protein>
<dbReference type="Pfam" id="PF13550">
    <property type="entry name" value="Phage-tail_3"/>
    <property type="match status" value="1"/>
</dbReference>
<gene>
    <name evidence="2" type="ORF">ALO_01869</name>
</gene>
<sequence>MSMNPYLGWGLTTLLSHWLNKKEDETSQEPSELSAEAAGLGAPVPVVIGRSIIKNPLIIYYGGFDYKKYTEEYSAHAEFDGWEVIKATAITWALSRVTGWVWPHPHPPNAAPNHAKSQEQLGPTILNALIMWLFNRLINERLLRTTVQKGFKYYLGYQILCCVSGAGLRLRGIYLNEKEAWTGDVSREDYPAGPYIMHVNKDELFGGVDEGGGFVGDIRAYLGGPDQPADPWMAAEMSASSIPQELKGLTPAYRPFVSLVVPVAYIGKQAAIPQTWIDLQWIPNRLGLGGIGDNDANPAEVIYEMHVNNEWGLGKDPELLDVDSLLAVGRTLKDEGRGVSFKITAKAQVRNIIDNLCDHLDMVRYINPQNGKLTFKLIRDDYEADNLPVIDESICSSIDFSRTVWSNSVGEIIAAYSDGAALYETATVMDSDPAVIEANHGDRNSQDLDFTYFTNAANAAWAANRELKQRGFPLASASLICNRKAYTLRPGDPFKLNWKPYGISGLVMRVSDIDIGDFVSGEITVDAVEDVFGAGKTTYGANDTTSWTRPMEYPTGVQVFRYFEAPWELGHSLESYVYALAAQPDNITARWDVWRYKDLSWIKTHGLNLWTPAGQLVGPIALDSAMEDSVGFELIDLGGLFDLARRNVKPGMDLARNGSRLLVINSELMGWGTLTQLANGNWRVSNIIRATHDTVPAGHGAGDIVYFLDPGYYANVTTGGPICPAGETVSEQYNITTATADAEEEFSAAKVRPLTTVRRAERPNPPGRIRLTSHMQAALPRITEATGDLQLAWAVRNKTVAHGCVSQDDITDYYSGQDIEAENGLQTVIRMYSGSALLREEVLSQIPAGDDAVLPKTPTKWTYTWAQRCLDRASFDAETTIVVTAKFNGLESYQNHVRTFFWKPPYIVDACATEQEAQAILSRIYSNGNVVVSFPDTTLNRTIPLTDMPVIVLGTVYDNRYTQMAGENGMPIVVDALALGGILLPSGKWVVPNGTILAIIGANTYDVMTLANGYIALTYFDPDAMGNLAAYQYDGAGFRQIAVPNL</sequence>
<feature type="domain" description="Tip attachment protein J" evidence="1">
    <location>
        <begin position="348"/>
        <end position="509"/>
    </location>
</feature>
<comment type="caution">
    <text evidence="2">The sequence shown here is derived from an EMBL/GenBank/DDBJ whole genome shotgun (WGS) entry which is preliminary data.</text>
</comment>
<dbReference type="Proteomes" id="UP000003240">
    <property type="component" value="Unassembled WGS sequence"/>
</dbReference>
<evidence type="ECO:0000313" key="3">
    <source>
        <dbReference type="Proteomes" id="UP000003240"/>
    </source>
</evidence>
<dbReference type="InterPro" id="IPR032876">
    <property type="entry name" value="J_dom"/>
</dbReference>
<evidence type="ECO:0000259" key="1">
    <source>
        <dbReference type="Pfam" id="PF13550"/>
    </source>
</evidence>
<evidence type="ECO:0000313" key="2">
    <source>
        <dbReference type="EMBL" id="EGO65623.1"/>
    </source>
</evidence>
<dbReference type="STRING" id="1009370.ALO_01869"/>
<dbReference type="OrthoDB" id="5917852at2"/>
<accession>F7NEB1</accession>
<dbReference type="AlphaFoldDB" id="F7NEB1"/>
<organism evidence="2 3">
    <name type="scientific">Acetonema longum DSM 6540</name>
    <dbReference type="NCBI Taxonomy" id="1009370"/>
    <lineage>
        <taxon>Bacteria</taxon>
        <taxon>Bacillati</taxon>
        <taxon>Bacillota</taxon>
        <taxon>Negativicutes</taxon>
        <taxon>Acetonemataceae</taxon>
        <taxon>Acetonema</taxon>
    </lineage>
</organism>
<name>F7NEB1_9FIRM</name>
<reference evidence="2 3" key="1">
    <citation type="journal article" date="2011" name="EMBO J.">
        <title>Structural diversity of bacterial flagellar motors.</title>
        <authorList>
            <person name="Chen S."/>
            <person name="Beeby M."/>
            <person name="Murphy G.E."/>
            <person name="Leadbetter J.R."/>
            <person name="Hendrixson D.R."/>
            <person name="Briegel A."/>
            <person name="Li Z."/>
            <person name="Shi J."/>
            <person name="Tocheva E.I."/>
            <person name="Muller A."/>
            <person name="Dobro M.J."/>
            <person name="Jensen G.J."/>
        </authorList>
    </citation>
    <scope>NUCLEOTIDE SEQUENCE [LARGE SCALE GENOMIC DNA]</scope>
    <source>
        <strain evidence="2 3">DSM 6540</strain>
    </source>
</reference>
<dbReference type="eggNOG" id="COG4733">
    <property type="taxonomic scope" value="Bacteria"/>
</dbReference>
<keyword evidence="3" id="KW-1185">Reference proteome</keyword>
<dbReference type="EMBL" id="AFGF01000016">
    <property type="protein sequence ID" value="EGO65623.1"/>
    <property type="molecule type" value="Genomic_DNA"/>
</dbReference>